<organism evidence="6 7">
    <name type="scientific">Candidatus Halomonas stercoripullorum</name>
    <dbReference type="NCBI Taxonomy" id="2838617"/>
    <lineage>
        <taxon>Bacteria</taxon>
        <taxon>Pseudomonadati</taxon>
        <taxon>Pseudomonadota</taxon>
        <taxon>Gammaproteobacteria</taxon>
        <taxon>Oceanospirillales</taxon>
        <taxon>Halomonadaceae</taxon>
        <taxon>Halomonas</taxon>
    </lineage>
</organism>
<accession>A0A9D1WN03</accession>
<dbReference type="PROSITE" id="PS50931">
    <property type="entry name" value="HTH_LYSR"/>
    <property type="match status" value="1"/>
</dbReference>
<dbReference type="Pfam" id="PF03466">
    <property type="entry name" value="LysR_substrate"/>
    <property type="match status" value="1"/>
</dbReference>
<dbReference type="PANTHER" id="PTHR30537:SF10">
    <property type="entry name" value="TRANSCRIPTIONAL REGULATOR-RELATED"/>
    <property type="match status" value="1"/>
</dbReference>
<dbReference type="InterPro" id="IPR036390">
    <property type="entry name" value="WH_DNA-bd_sf"/>
</dbReference>
<dbReference type="GO" id="GO:0006351">
    <property type="term" value="P:DNA-templated transcription"/>
    <property type="evidence" value="ECO:0007669"/>
    <property type="project" value="TreeGrafter"/>
</dbReference>
<dbReference type="SUPFAM" id="SSF46785">
    <property type="entry name" value="Winged helix' DNA-binding domain"/>
    <property type="match status" value="1"/>
</dbReference>
<evidence type="ECO:0000256" key="4">
    <source>
        <dbReference type="ARBA" id="ARBA00023163"/>
    </source>
</evidence>
<dbReference type="Proteomes" id="UP000824248">
    <property type="component" value="Unassembled WGS sequence"/>
</dbReference>
<evidence type="ECO:0000256" key="2">
    <source>
        <dbReference type="ARBA" id="ARBA00023015"/>
    </source>
</evidence>
<sequence>MVQWDGIEAFIEVVRLGTFAAAAHQLNVSNSHVSRQVAQLEQQLGLPLLYRTTRQIHLTDAGERYYVHCRELLDGFREAEAALQSQQASPHGVLRLSCATAFGERFIAPLVNDFLCLHPQLELRLHLTNRQVDVIDEGYDVVIRMGTLQDSSLVARRLANRREFVVASPDYFRDRPHPHSVAELSHHRCLIGSRDLWRFDIEGVHREVRVQGTWQANSGPALLDAALKGLGLAQLPDYYVMPYLASGRLIEVLTSFVCKDAGVWAVMPQHRQHAAKVRQFIDYMVEHLPAQLDRASTNPVES</sequence>
<dbReference type="PRINTS" id="PR00039">
    <property type="entry name" value="HTHLYSR"/>
</dbReference>
<dbReference type="InterPro" id="IPR036388">
    <property type="entry name" value="WH-like_DNA-bd_sf"/>
</dbReference>
<evidence type="ECO:0000259" key="5">
    <source>
        <dbReference type="PROSITE" id="PS50931"/>
    </source>
</evidence>
<proteinExistence type="inferred from homology"/>
<dbReference type="GO" id="GO:0043565">
    <property type="term" value="F:sequence-specific DNA binding"/>
    <property type="evidence" value="ECO:0007669"/>
    <property type="project" value="TreeGrafter"/>
</dbReference>
<keyword evidence="2" id="KW-0805">Transcription regulation</keyword>
<protein>
    <submittedName>
        <fullName evidence="6">LysR family transcriptional regulator</fullName>
    </submittedName>
</protein>
<dbReference type="Gene3D" id="1.10.10.10">
    <property type="entry name" value="Winged helix-like DNA-binding domain superfamily/Winged helix DNA-binding domain"/>
    <property type="match status" value="1"/>
</dbReference>
<dbReference type="PANTHER" id="PTHR30537">
    <property type="entry name" value="HTH-TYPE TRANSCRIPTIONAL REGULATOR"/>
    <property type="match status" value="1"/>
</dbReference>
<comment type="caution">
    <text evidence="6">The sequence shown here is derived from an EMBL/GenBank/DDBJ whole genome shotgun (WGS) entry which is preliminary data.</text>
</comment>
<dbReference type="FunFam" id="3.40.190.290:FF:000001">
    <property type="entry name" value="Transcriptional regulator, LysR family"/>
    <property type="match status" value="1"/>
</dbReference>
<keyword evidence="3" id="KW-0238">DNA-binding</keyword>
<dbReference type="EMBL" id="DXFC01000248">
    <property type="protein sequence ID" value="HIX62219.1"/>
    <property type="molecule type" value="Genomic_DNA"/>
</dbReference>
<gene>
    <name evidence="6" type="ORF">H9854_08310</name>
</gene>
<evidence type="ECO:0000313" key="6">
    <source>
        <dbReference type="EMBL" id="HIX62219.1"/>
    </source>
</evidence>
<name>A0A9D1WN03_9GAMM</name>
<dbReference type="FunFam" id="1.10.10.10:FF:000001">
    <property type="entry name" value="LysR family transcriptional regulator"/>
    <property type="match status" value="1"/>
</dbReference>
<dbReference type="InterPro" id="IPR005119">
    <property type="entry name" value="LysR_subst-bd"/>
</dbReference>
<dbReference type="InterPro" id="IPR000847">
    <property type="entry name" value="LysR_HTH_N"/>
</dbReference>
<reference evidence="6" key="1">
    <citation type="journal article" date="2021" name="PeerJ">
        <title>Extensive microbial diversity within the chicken gut microbiome revealed by metagenomics and culture.</title>
        <authorList>
            <person name="Gilroy R."/>
            <person name="Ravi A."/>
            <person name="Getino M."/>
            <person name="Pursley I."/>
            <person name="Horton D.L."/>
            <person name="Alikhan N.F."/>
            <person name="Baker D."/>
            <person name="Gharbi K."/>
            <person name="Hall N."/>
            <person name="Watson M."/>
            <person name="Adriaenssens E.M."/>
            <person name="Foster-Nyarko E."/>
            <person name="Jarju S."/>
            <person name="Secka A."/>
            <person name="Antonio M."/>
            <person name="Oren A."/>
            <person name="Chaudhuri R.R."/>
            <person name="La Ragione R."/>
            <person name="Hildebrand F."/>
            <person name="Pallen M.J."/>
        </authorList>
    </citation>
    <scope>NUCLEOTIDE SEQUENCE</scope>
    <source>
        <strain evidence="6">1193</strain>
    </source>
</reference>
<evidence type="ECO:0000313" key="7">
    <source>
        <dbReference type="Proteomes" id="UP000824248"/>
    </source>
</evidence>
<dbReference type="InterPro" id="IPR058163">
    <property type="entry name" value="LysR-type_TF_proteobact-type"/>
</dbReference>
<dbReference type="GO" id="GO:0003700">
    <property type="term" value="F:DNA-binding transcription factor activity"/>
    <property type="evidence" value="ECO:0007669"/>
    <property type="project" value="InterPro"/>
</dbReference>
<dbReference type="SUPFAM" id="SSF53850">
    <property type="entry name" value="Periplasmic binding protein-like II"/>
    <property type="match status" value="1"/>
</dbReference>
<evidence type="ECO:0000256" key="3">
    <source>
        <dbReference type="ARBA" id="ARBA00023125"/>
    </source>
</evidence>
<evidence type="ECO:0000256" key="1">
    <source>
        <dbReference type="ARBA" id="ARBA00009437"/>
    </source>
</evidence>
<reference evidence="6" key="2">
    <citation type="submission" date="2021-04" db="EMBL/GenBank/DDBJ databases">
        <authorList>
            <person name="Gilroy R."/>
        </authorList>
    </citation>
    <scope>NUCLEOTIDE SEQUENCE</scope>
    <source>
        <strain evidence="6">1193</strain>
    </source>
</reference>
<feature type="domain" description="HTH lysR-type" evidence="5">
    <location>
        <begin position="2"/>
        <end position="59"/>
    </location>
</feature>
<dbReference type="AlphaFoldDB" id="A0A9D1WN03"/>
<dbReference type="Pfam" id="PF00126">
    <property type="entry name" value="HTH_1"/>
    <property type="match status" value="1"/>
</dbReference>
<dbReference type="Gene3D" id="3.40.190.290">
    <property type="match status" value="1"/>
</dbReference>
<comment type="similarity">
    <text evidence="1">Belongs to the LysR transcriptional regulatory family.</text>
</comment>
<keyword evidence="4" id="KW-0804">Transcription</keyword>